<dbReference type="HOGENOM" id="CLU_008982_1_0_1"/>
<dbReference type="SUPFAM" id="SSF48230">
    <property type="entry name" value="Chondroitin AC/alginate lyase"/>
    <property type="match status" value="1"/>
</dbReference>
<keyword evidence="2" id="KW-0472">Membrane</keyword>
<dbReference type="RefSeq" id="XP_014571214.1">
    <property type="nucleotide sequence ID" value="XM_014715728.1"/>
</dbReference>
<feature type="region of interest" description="Disordered" evidence="1">
    <location>
        <begin position="71"/>
        <end position="90"/>
    </location>
</feature>
<evidence type="ECO:0000256" key="2">
    <source>
        <dbReference type="SAM" id="Phobius"/>
    </source>
</evidence>
<dbReference type="Gene3D" id="2.70.98.70">
    <property type="match status" value="1"/>
</dbReference>
<dbReference type="OMA" id="YWGYGTS"/>
<evidence type="ECO:0000313" key="3">
    <source>
        <dbReference type="EMBL" id="GAA95916.1"/>
    </source>
</evidence>
<dbReference type="STRING" id="764103.G7DZA6"/>
<comment type="caution">
    <text evidence="3">The sequence shown here is derived from an EMBL/GenBank/DDBJ whole genome shotgun (WGS) entry which is preliminary data.</text>
</comment>
<protein>
    <recommendedName>
        <fullName evidence="5">Heparinase II N-terminal domain-containing protein</fullName>
    </recommendedName>
</protein>
<dbReference type="PANTHER" id="PTHR38045:SF1">
    <property type="entry name" value="HEPARINASE II_III-LIKE PROTEIN"/>
    <property type="match status" value="1"/>
</dbReference>
<dbReference type="Proteomes" id="UP000009131">
    <property type="component" value="Unassembled WGS sequence"/>
</dbReference>
<dbReference type="AlphaFoldDB" id="G7DZA6"/>
<feature type="transmembrane region" description="Helical" evidence="2">
    <location>
        <begin position="99"/>
        <end position="122"/>
    </location>
</feature>
<proteinExistence type="predicted"/>
<sequence>MAGYGYPQSARWPQDRRTASQTGLIDAHSSEKEYIPQTTRGFYDQPGQYSSGSVLPPRGSPMEKYGAGYMSPQSSSGVTRYGPARPGTRQKKRIWSSPWCKFGLPLLVVAIIVAAALAGYFASRASSDEHKSSTVKNSAANAPTATNSNGQPVYPSSTATPVAPSFSSDSSLACSDDDFTPTSGGATYQVREAQPRLFATTGKWSCVQRLSATDPYLSSWNQTIFANATAFAAMTPTNYSIDGGLDGSGVLDVAREVQLRMKHWGYAYRMSNDSSWATRAWEEILVASGNSTSQYFGITGDNWNTQHFLDVGEFTAAFAYAYDWFYDAWTEDQRTAIMWSILSLGISKGITAHGTNPAWWTTTNGNWNCVCNGGLILGALAILNEDPTGQAQQLLAAAIPNAQDNCLQAVQDDGTWSETSDYWYFGTNGHAQMTAGLISATGSDQGMLSMNANYNNTGLFHMYGSGFVEKFNYGDCGPNKYTATANGMMLYGNHYDIPTYALYQRDRSDAAEPLAMFYYNAQATGDWFYNLALDHYFPGSGHAWTSMRSSWTDTNGLYVAMKAGNATGHQTHGNLDAGDFVLEALGQRWFGELCQDNYLEPGYFSSEAQTSLRWLYYRCRTEGQNTLLLGGENQLADEAPDTSFASTGEAQTALAFTLPTTSTAYFAADLTSTYGGSSVKRAMRLINGRQQVLIQDEVTTTGTVQWRAHTNATISISSDGKTASLSLDGQTLQAIIQSPDAAQWSTVQPVRLASDPALPAGGDDLPNPGVTVLAINLPAGTYTIETVFNPQWPGVSSYSTPPSVDISQWSLTSHN</sequence>
<dbReference type="EMBL" id="BABT02000068">
    <property type="protein sequence ID" value="GAA95916.1"/>
    <property type="molecule type" value="Genomic_DNA"/>
</dbReference>
<gene>
    <name evidence="3" type="primary">Mo02574</name>
    <name evidence="3" type="ORF">E5Q_02574</name>
</gene>
<feature type="region of interest" description="Disordered" evidence="1">
    <location>
        <begin position="131"/>
        <end position="162"/>
    </location>
</feature>
<evidence type="ECO:0000313" key="4">
    <source>
        <dbReference type="Proteomes" id="UP000009131"/>
    </source>
</evidence>
<dbReference type="PANTHER" id="PTHR38045">
    <property type="entry name" value="CHROMOSOME 1, WHOLE GENOME SHOTGUN SEQUENCE"/>
    <property type="match status" value="1"/>
</dbReference>
<dbReference type="InParanoid" id="G7DZA6"/>
<evidence type="ECO:0008006" key="5">
    <source>
        <dbReference type="Google" id="ProtNLM"/>
    </source>
</evidence>
<dbReference type="OrthoDB" id="3476529at2759"/>
<dbReference type="Gene3D" id="1.50.10.100">
    <property type="entry name" value="Chondroitin AC/alginate lyase"/>
    <property type="match status" value="1"/>
</dbReference>
<feature type="region of interest" description="Disordered" evidence="1">
    <location>
        <begin position="1"/>
        <end position="65"/>
    </location>
</feature>
<accession>G7DZA6</accession>
<organism evidence="3 4">
    <name type="scientific">Mixia osmundae (strain CBS 9802 / IAM 14324 / JCM 22182 / KY 12970)</name>
    <dbReference type="NCBI Taxonomy" id="764103"/>
    <lineage>
        <taxon>Eukaryota</taxon>
        <taxon>Fungi</taxon>
        <taxon>Dikarya</taxon>
        <taxon>Basidiomycota</taxon>
        <taxon>Pucciniomycotina</taxon>
        <taxon>Mixiomycetes</taxon>
        <taxon>Mixiales</taxon>
        <taxon>Mixiaceae</taxon>
        <taxon>Mixia</taxon>
    </lineage>
</organism>
<keyword evidence="2" id="KW-1133">Transmembrane helix</keyword>
<evidence type="ECO:0000256" key="1">
    <source>
        <dbReference type="SAM" id="MobiDB-lite"/>
    </source>
</evidence>
<feature type="compositionally biased region" description="Polar residues" evidence="1">
    <location>
        <begin position="150"/>
        <end position="160"/>
    </location>
</feature>
<dbReference type="InterPro" id="IPR008929">
    <property type="entry name" value="Chondroitin_lyas"/>
</dbReference>
<dbReference type="eggNOG" id="ENOG502QUTC">
    <property type="taxonomic scope" value="Eukaryota"/>
</dbReference>
<name>G7DZA6_MIXOS</name>
<reference evidence="3 4" key="2">
    <citation type="journal article" date="2012" name="Open Biol.">
        <title>Characteristics of nucleosomes and linker DNA regions on the genome of the basidiomycete Mixia osmundae revealed by mono- and dinucleosome mapping.</title>
        <authorList>
            <person name="Nishida H."/>
            <person name="Kondo S."/>
            <person name="Matsumoto T."/>
            <person name="Suzuki Y."/>
            <person name="Yoshikawa H."/>
            <person name="Taylor T.D."/>
            <person name="Sugiyama J."/>
        </authorList>
    </citation>
    <scope>NUCLEOTIDE SEQUENCE [LARGE SCALE GENOMIC DNA]</scope>
    <source>
        <strain evidence="4">CBS 9802 / IAM 14324 / JCM 22182 / KY 12970</strain>
    </source>
</reference>
<reference evidence="3 4" key="1">
    <citation type="journal article" date="2011" name="J. Gen. Appl. Microbiol.">
        <title>Draft genome sequencing of the enigmatic basidiomycete Mixia osmundae.</title>
        <authorList>
            <person name="Nishida H."/>
            <person name="Nagatsuka Y."/>
            <person name="Sugiyama J."/>
        </authorList>
    </citation>
    <scope>NUCLEOTIDE SEQUENCE [LARGE SCALE GENOMIC DNA]</scope>
    <source>
        <strain evidence="4">CBS 9802 / IAM 14324 / JCM 22182 / KY 12970</strain>
    </source>
</reference>
<keyword evidence="2" id="KW-0812">Transmembrane</keyword>
<feature type="compositionally biased region" description="Low complexity" evidence="1">
    <location>
        <begin position="137"/>
        <end position="149"/>
    </location>
</feature>
<keyword evidence="4" id="KW-1185">Reference proteome</keyword>